<comment type="caution">
    <text evidence="3">The sequence shown here is derived from an EMBL/GenBank/DDBJ whole genome shotgun (WGS) entry which is preliminary data.</text>
</comment>
<dbReference type="EMBL" id="NDIQ01000001">
    <property type="protein sequence ID" value="PRT52836.1"/>
    <property type="molecule type" value="Genomic_DNA"/>
</dbReference>
<feature type="coiled-coil region" evidence="1">
    <location>
        <begin position="204"/>
        <end position="252"/>
    </location>
</feature>
<dbReference type="GeneID" id="36514205"/>
<keyword evidence="1" id="KW-0175">Coiled coil</keyword>
<evidence type="ECO:0000313" key="4">
    <source>
        <dbReference type="Proteomes" id="UP000238350"/>
    </source>
</evidence>
<evidence type="ECO:0000313" key="3">
    <source>
        <dbReference type="EMBL" id="PRT52836.1"/>
    </source>
</evidence>
<organism evidence="3 4">
    <name type="scientific">Wickerhamiella sorbophila</name>
    <dbReference type="NCBI Taxonomy" id="45607"/>
    <lineage>
        <taxon>Eukaryota</taxon>
        <taxon>Fungi</taxon>
        <taxon>Dikarya</taxon>
        <taxon>Ascomycota</taxon>
        <taxon>Saccharomycotina</taxon>
        <taxon>Dipodascomycetes</taxon>
        <taxon>Dipodascales</taxon>
        <taxon>Trichomonascaceae</taxon>
        <taxon>Wickerhamiella</taxon>
    </lineage>
</organism>
<feature type="coiled-coil region" evidence="1">
    <location>
        <begin position="2"/>
        <end position="32"/>
    </location>
</feature>
<dbReference type="AlphaFoldDB" id="A0A2T0FCW2"/>
<evidence type="ECO:0000256" key="2">
    <source>
        <dbReference type="SAM" id="MobiDB-lite"/>
    </source>
</evidence>
<accession>A0A2T0FCW2</accession>
<keyword evidence="4" id="KW-1185">Reference proteome</keyword>
<feature type="region of interest" description="Disordered" evidence="2">
    <location>
        <begin position="117"/>
        <end position="155"/>
    </location>
</feature>
<gene>
    <name evidence="3" type="ORF">B9G98_00456</name>
</gene>
<dbReference type="RefSeq" id="XP_024662782.1">
    <property type="nucleotide sequence ID" value="XM_024807014.1"/>
</dbReference>
<dbReference type="STRING" id="45607.A0A2T0FCW2"/>
<proteinExistence type="predicted"/>
<feature type="region of interest" description="Disordered" evidence="2">
    <location>
        <begin position="83"/>
        <end position="105"/>
    </location>
</feature>
<sequence>MLRTADELRAELLAKKRQREEEAQKREELAAQARGAVYDLVFLGLSFKEILQRTSIAPQTLALMFKELKLPYRMPTQIYESPKPVVASPRSTPPVEPPKPSDRFGADRWSKEMVIEVSDSEDEDEMEIDEVSSSTPSERSRSADSGELSTVDDVQSRIRELEEKIKIMRDKGSVEAKLQEVLSQRELIAQRRQKIESQVGEFKIDQLTSSIEANRVELNRLQNTIAAQTQTLKEAQNAAKQLSVQLSTLESRDRVLASKQIQLKAVKKEELESSDESDTELTIEMGTETGQVSVNTNTQPKVCDFAYSSPLHIFSSHRFSPFANVFAPKYNSRYVSSDRLYCKTEASGKTCRDDTCPDVHASDFNISKQETLRHLSEAVVGDPKEFRKGLAKQICELEKVSTEFDPLEVAKVIIDYRHGLDPVRFLDWNELNA</sequence>
<feature type="compositionally biased region" description="Acidic residues" evidence="2">
    <location>
        <begin position="118"/>
        <end position="130"/>
    </location>
</feature>
<reference evidence="3 4" key="1">
    <citation type="submission" date="2017-04" db="EMBL/GenBank/DDBJ databases">
        <title>Genome sequencing of [Candida] sorbophila.</title>
        <authorList>
            <person name="Ahn J.O."/>
        </authorList>
    </citation>
    <scope>NUCLEOTIDE SEQUENCE [LARGE SCALE GENOMIC DNA]</scope>
    <source>
        <strain evidence="3 4">DS02</strain>
    </source>
</reference>
<dbReference type="Proteomes" id="UP000238350">
    <property type="component" value="Unassembled WGS sequence"/>
</dbReference>
<protein>
    <submittedName>
        <fullName evidence="3">Protein red1</fullName>
    </submittedName>
</protein>
<name>A0A2T0FCW2_9ASCO</name>
<evidence type="ECO:0000256" key="1">
    <source>
        <dbReference type="SAM" id="Coils"/>
    </source>
</evidence>